<reference evidence="2" key="1">
    <citation type="submission" date="2025-08" db="UniProtKB">
        <authorList>
            <consortium name="RefSeq"/>
        </authorList>
    </citation>
    <scope>IDENTIFICATION</scope>
    <source>
        <tissue evidence="2">Total insect</tissue>
    </source>
</reference>
<organism evidence="2">
    <name type="scientific">Thrips palmi</name>
    <name type="common">Melon thrips</name>
    <dbReference type="NCBI Taxonomy" id="161013"/>
    <lineage>
        <taxon>Eukaryota</taxon>
        <taxon>Metazoa</taxon>
        <taxon>Ecdysozoa</taxon>
        <taxon>Arthropoda</taxon>
        <taxon>Hexapoda</taxon>
        <taxon>Insecta</taxon>
        <taxon>Pterygota</taxon>
        <taxon>Neoptera</taxon>
        <taxon>Paraneoptera</taxon>
        <taxon>Thysanoptera</taxon>
        <taxon>Terebrantia</taxon>
        <taxon>Thripoidea</taxon>
        <taxon>Thripidae</taxon>
        <taxon>Thrips</taxon>
    </lineage>
</organism>
<gene>
    <name evidence="2" type="primary">LOC117653965</name>
</gene>
<keyword evidence="1" id="KW-1185">Reference proteome</keyword>
<dbReference type="KEGG" id="tpal:117653965"/>
<sequence>MTGPTDEMLNTVERYKKLAENKDNQAAMIKDSAVVQFLVYALEGTSSAVRDTAMTTLELFGDNVTLCPTLRKTFGVMESLEAIAHSSLPENIILADRARKLHSKLEQSNNLVWEVPKEVTLRIPDLTPEDCTEIWQALASVRGVVSCQFNLELSTCTLTVFSSMNPQTLVQTLSNQCSLEAEVVRPGFQADTGSHDRSIRDLPAYLPEEDSPIVQKKAVARRRPKRRESSWFTRAASVLVDSFFW</sequence>
<evidence type="ECO:0000313" key="1">
    <source>
        <dbReference type="Proteomes" id="UP000515158"/>
    </source>
</evidence>
<dbReference type="OrthoDB" id="17335at2759"/>
<proteinExistence type="predicted"/>
<name>A0A6P9ACM1_THRPL</name>
<dbReference type="Proteomes" id="UP000515158">
    <property type="component" value="Unplaced"/>
</dbReference>
<dbReference type="InParanoid" id="A0A6P9ACM1"/>
<dbReference type="PANTHER" id="PTHR28592">
    <property type="entry name" value="ARMADILLO REPEAT-CONTAINING PROTEIN 1"/>
    <property type="match status" value="1"/>
</dbReference>
<dbReference type="GeneID" id="117653965"/>
<accession>A0A6P9ACM1</accession>
<dbReference type="AlphaFoldDB" id="A0A6P9ACM1"/>
<evidence type="ECO:0000313" key="2">
    <source>
        <dbReference type="RefSeq" id="XP_034255932.1"/>
    </source>
</evidence>
<dbReference type="RefSeq" id="XP_034255932.1">
    <property type="nucleotide sequence ID" value="XM_034400041.1"/>
</dbReference>
<dbReference type="PANTHER" id="PTHR28592:SF1">
    <property type="entry name" value="ARMADILLO REPEAT-CONTAINING PROTEIN 1"/>
    <property type="match status" value="1"/>
</dbReference>
<protein>
    <submittedName>
        <fullName evidence="2">Armadillo repeat-containing protein 1-like</fullName>
    </submittedName>
</protein>